<reference evidence="2 3" key="1">
    <citation type="submission" date="2017-02" db="EMBL/GenBank/DDBJ databases">
        <authorList>
            <person name="Peterson S.W."/>
        </authorList>
    </citation>
    <scope>NUCLEOTIDE SEQUENCE [LARGE SCALE GENOMIC DNA]</scope>
    <source>
        <strain evidence="2 3">DSM 25262</strain>
    </source>
</reference>
<feature type="transmembrane region" description="Helical" evidence="1">
    <location>
        <begin position="30"/>
        <end position="49"/>
    </location>
</feature>
<gene>
    <name evidence="2" type="ORF">SAMN05660236_1811</name>
</gene>
<dbReference type="RefSeq" id="WP_079686325.1">
    <property type="nucleotide sequence ID" value="NZ_FUZU01000001.1"/>
</dbReference>
<dbReference type="AlphaFoldDB" id="A0A1T5K519"/>
<protein>
    <submittedName>
        <fullName evidence="2">Uncharacterized protein</fullName>
    </submittedName>
</protein>
<keyword evidence="1" id="KW-0472">Membrane</keyword>
<feature type="transmembrane region" description="Helical" evidence="1">
    <location>
        <begin position="6"/>
        <end position="23"/>
    </location>
</feature>
<keyword evidence="3" id="KW-1185">Reference proteome</keyword>
<proteinExistence type="predicted"/>
<feature type="transmembrane region" description="Helical" evidence="1">
    <location>
        <begin position="55"/>
        <end position="75"/>
    </location>
</feature>
<feature type="transmembrane region" description="Helical" evidence="1">
    <location>
        <begin position="87"/>
        <end position="107"/>
    </location>
</feature>
<feature type="transmembrane region" description="Helical" evidence="1">
    <location>
        <begin position="188"/>
        <end position="208"/>
    </location>
</feature>
<evidence type="ECO:0000313" key="2">
    <source>
        <dbReference type="EMBL" id="SKC58558.1"/>
    </source>
</evidence>
<accession>A0A1T5K519</accession>
<dbReference type="STRING" id="688867.SAMN05660236_1811"/>
<keyword evidence="1" id="KW-0812">Transmembrane</keyword>
<name>A0A1T5K519_9BACT</name>
<keyword evidence="1" id="KW-1133">Transmembrane helix</keyword>
<evidence type="ECO:0000313" key="3">
    <source>
        <dbReference type="Proteomes" id="UP000190961"/>
    </source>
</evidence>
<dbReference type="OrthoDB" id="1494419at2"/>
<sequence length="214" mass="25308">MNRFIPYFEFVAFLTSLLAFPVIRKSKYLRLFPVLLLVIVSVEVYQLFWGSKGKINAWIYNILIPLQHLLYLIILRLAVNKKSYKRFLLVSSIVLIAFCVITGFFLEENHFNVNAYCLGSVLIIIGILTKFYEMLQNPADFNFLRIPFFYMLFAFLLFNVGTLPYFAMSNWLYFVTTHKDLLLMMQNGMSVLNYVLYTTYTVMFLWMIQRKGYS</sequence>
<evidence type="ECO:0000256" key="1">
    <source>
        <dbReference type="SAM" id="Phobius"/>
    </source>
</evidence>
<dbReference type="Proteomes" id="UP000190961">
    <property type="component" value="Unassembled WGS sequence"/>
</dbReference>
<organism evidence="2 3">
    <name type="scientific">Ohtaekwangia koreensis</name>
    <dbReference type="NCBI Taxonomy" id="688867"/>
    <lineage>
        <taxon>Bacteria</taxon>
        <taxon>Pseudomonadati</taxon>
        <taxon>Bacteroidota</taxon>
        <taxon>Cytophagia</taxon>
        <taxon>Cytophagales</taxon>
        <taxon>Fulvivirgaceae</taxon>
        <taxon>Ohtaekwangia</taxon>
    </lineage>
</organism>
<dbReference type="EMBL" id="FUZU01000001">
    <property type="protein sequence ID" value="SKC58558.1"/>
    <property type="molecule type" value="Genomic_DNA"/>
</dbReference>
<feature type="transmembrane region" description="Helical" evidence="1">
    <location>
        <begin position="144"/>
        <end position="168"/>
    </location>
</feature>
<feature type="transmembrane region" description="Helical" evidence="1">
    <location>
        <begin position="113"/>
        <end position="132"/>
    </location>
</feature>